<evidence type="ECO:0000259" key="2">
    <source>
        <dbReference type="Pfam" id="PF18164"/>
    </source>
</evidence>
<accession>A0A255H1G2</accession>
<dbReference type="RefSeq" id="WP_094364062.1">
    <property type="nucleotide sequence ID" value="NZ_NMVQ01000014.1"/>
</dbReference>
<feature type="domain" description="N-acyltransferase N-terminal" evidence="1">
    <location>
        <begin position="12"/>
        <end position="139"/>
    </location>
</feature>
<protein>
    <recommendedName>
        <fullName evidence="5">DUF5596 domain-containing protein</fullName>
    </recommendedName>
</protein>
<dbReference type="OrthoDB" id="3229305at2"/>
<proteinExistence type="predicted"/>
<evidence type="ECO:0000313" key="4">
    <source>
        <dbReference type="Proteomes" id="UP000216311"/>
    </source>
</evidence>
<dbReference type="Gene3D" id="3.40.630.120">
    <property type="match status" value="1"/>
</dbReference>
<dbReference type="Pfam" id="PF18082">
    <property type="entry name" value="NAT_N"/>
    <property type="match status" value="1"/>
</dbReference>
<evidence type="ECO:0000259" key="1">
    <source>
        <dbReference type="Pfam" id="PF18082"/>
    </source>
</evidence>
<gene>
    <name evidence="3" type="ORF">CGZ93_10295</name>
</gene>
<dbReference type="Pfam" id="PF18164">
    <property type="entry name" value="GNAT_C"/>
    <property type="match status" value="1"/>
</dbReference>
<name>A0A255H1G2_9ACTN</name>
<sequence length="285" mass="32045">MDVRLRLREEHLDPRLPLLGFRDDDLFDLLTRIPAVGSDPADVARLNQLAAELVDHLDAPGQVFTKDDAEHPLGQGLLPLLALLATADDVVRWLRGREVPDEIVWRSLSDLGQQVWVHRLTFGQFGLHTQGWLQTAWSGRLFWLGRLPHELVLADGEWVDSLHIPQSGPLTAQVVDDSLAQAEGFFARHFPDRLPVRRQCASWLLDPELAAALPGSNIAAFAERFELTGEGWDGDADAVFFTWRHRGPYELDRLPRRTRLERVVAERLAAGGHWRVCTGILSPHG</sequence>
<dbReference type="Proteomes" id="UP000216311">
    <property type="component" value="Unassembled WGS sequence"/>
</dbReference>
<evidence type="ECO:0008006" key="5">
    <source>
        <dbReference type="Google" id="ProtNLM"/>
    </source>
</evidence>
<reference evidence="3 4" key="1">
    <citation type="submission" date="2017-07" db="EMBL/GenBank/DDBJ databases">
        <title>Draft whole genome sequences of clinical Proprionibacteriaceae strains.</title>
        <authorList>
            <person name="Bernier A.-M."/>
            <person name="Bernard K."/>
            <person name="Domingo M.-C."/>
        </authorList>
    </citation>
    <scope>NUCLEOTIDE SEQUENCE [LARGE SCALE GENOMIC DNA]</scope>
    <source>
        <strain evidence="3 4">NML 130396</strain>
    </source>
</reference>
<organism evidence="3 4">
    <name type="scientific">Enemella dayhoffiae</name>
    <dbReference type="NCBI Taxonomy" id="2016507"/>
    <lineage>
        <taxon>Bacteria</taxon>
        <taxon>Bacillati</taxon>
        <taxon>Actinomycetota</taxon>
        <taxon>Actinomycetes</taxon>
        <taxon>Propionibacteriales</taxon>
        <taxon>Propionibacteriaceae</taxon>
        <taxon>Enemella</taxon>
    </lineage>
</organism>
<feature type="domain" description="GNAT-like C-terminal" evidence="2">
    <location>
        <begin position="141"/>
        <end position="281"/>
    </location>
</feature>
<comment type="caution">
    <text evidence="3">The sequence shown here is derived from an EMBL/GenBank/DDBJ whole genome shotgun (WGS) entry which is preliminary data.</text>
</comment>
<dbReference type="EMBL" id="NMVQ01000014">
    <property type="protein sequence ID" value="OYO21520.1"/>
    <property type="molecule type" value="Genomic_DNA"/>
</dbReference>
<keyword evidence="4" id="KW-1185">Reference proteome</keyword>
<evidence type="ECO:0000313" key="3">
    <source>
        <dbReference type="EMBL" id="OYO21520.1"/>
    </source>
</evidence>
<dbReference type="AlphaFoldDB" id="A0A255H1G2"/>
<dbReference type="InterPro" id="IPR041644">
    <property type="entry name" value="GNAT_C"/>
</dbReference>
<dbReference type="InterPro" id="IPR041273">
    <property type="entry name" value="NAT_N"/>
</dbReference>